<proteinExistence type="predicted"/>
<dbReference type="AlphaFoldDB" id="A0A0F9HX12"/>
<sequence length="126" mass="15001">IFDYIRRIENPEMYSSNSKLQLNPALIEQLIHEQKKNREIQELILKRTNIMTEMNKTLELIKKFSVKAEPTIRNTIFNLFQAHNTLNPKEIIEKTNFDKEIVFSIISELHNEDLIQLTSKGRYKLK</sequence>
<comment type="caution">
    <text evidence="1">The sequence shown here is derived from an EMBL/GenBank/DDBJ whole genome shotgun (WGS) entry which is preliminary data.</text>
</comment>
<protein>
    <submittedName>
        <fullName evidence="1">Uncharacterized protein</fullName>
    </submittedName>
</protein>
<gene>
    <name evidence="1" type="ORF">LCGC14_1653170</name>
</gene>
<organism evidence="1">
    <name type="scientific">marine sediment metagenome</name>
    <dbReference type="NCBI Taxonomy" id="412755"/>
    <lineage>
        <taxon>unclassified sequences</taxon>
        <taxon>metagenomes</taxon>
        <taxon>ecological metagenomes</taxon>
    </lineage>
</organism>
<dbReference type="EMBL" id="LAZR01013933">
    <property type="protein sequence ID" value="KKM19682.1"/>
    <property type="molecule type" value="Genomic_DNA"/>
</dbReference>
<name>A0A0F9HX12_9ZZZZ</name>
<feature type="non-terminal residue" evidence="1">
    <location>
        <position position="1"/>
    </location>
</feature>
<accession>A0A0F9HX12</accession>
<evidence type="ECO:0000313" key="1">
    <source>
        <dbReference type="EMBL" id="KKM19682.1"/>
    </source>
</evidence>
<reference evidence="1" key="1">
    <citation type="journal article" date="2015" name="Nature">
        <title>Complex archaea that bridge the gap between prokaryotes and eukaryotes.</title>
        <authorList>
            <person name="Spang A."/>
            <person name="Saw J.H."/>
            <person name="Jorgensen S.L."/>
            <person name="Zaremba-Niedzwiedzka K."/>
            <person name="Martijn J."/>
            <person name="Lind A.E."/>
            <person name="van Eijk R."/>
            <person name="Schleper C."/>
            <person name="Guy L."/>
            <person name="Ettema T.J."/>
        </authorList>
    </citation>
    <scope>NUCLEOTIDE SEQUENCE</scope>
</reference>